<evidence type="ECO:0000313" key="4">
    <source>
        <dbReference type="Proteomes" id="UP000184171"/>
    </source>
</evidence>
<gene>
    <name evidence="3" type="ORF">SAMN02745165_02902</name>
</gene>
<dbReference type="RefSeq" id="WP_072909462.1">
    <property type="nucleotide sequence ID" value="NZ_FQZT01000012.1"/>
</dbReference>
<evidence type="ECO:0000259" key="2">
    <source>
        <dbReference type="Pfam" id="PF07589"/>
    </source>
</evidence>
<sequence>MRSFLLVLIFVLSFATVSFAGSLGVFDSSWTLMTAEDTVGSDGFVDPGWGGQDFDAEYLYYKYSYEADGTYLWLGLQTGFDLDDGRVYSSGKNYFSGDLAISFDGDSGQYEYAFDFGLKTMDASLKLVEADDNGDGFDVAGLYGNVAWNSNIDFTASSPFAMDAGDLLLSVASAEATNQLFSDSDSYARIVSFNLADIAGLNFTGLDVHWTMSCGNDVIEGDAPVPTPEPSTFILFAAGGGLALWARRKKK</sequence>
<evidence type="ECO:0000313" key="3">
    <source>
        <dbReference type="EMBL" id="SHJ67153.1"/>
    </source>
</evidence>
<dbReference type="NCBIfam" id="TIGR02595">
    <property type="entry name" value="PEP_CTERM"/>
    <property type="match status" value="1"/>
</dbReference>
<keyword evidence="1" id="KW-0732">Signal</keyword>
<evidence type="ECO:0000256" key="1">
    <source>
        <dbReference type="SAM" id="SignalP"/>
    </source>
</evidence>
<dbReference type="InterPro" id="IPR013424">
    <property type="entry name" value="Ice-binding_C"/>
</dbReference>
<feature type="domain" description="Ice-binding protein C-terminal" evidence="2">
    <location>
        <begin position="226"/>
        <end position="250"/>
    </location>
</feature>
<dbReference type="OrthoDB" id="5465043at2"/>
<keyword evidence="4" id="KW-1185">Reference proteome</keyword>
<organism evidence="3 4">
    <name type="scientific">Malonomonas rubra DSM 5091</name>
    <dbReference type="NCBI Taxonomy" id="1122189"/>
    <lineage>
        <taxon>Bacteria</taxon>
        <taxon>Pseudomonadati</taxon>
        <taxon>Thermodesulfobacteriota</taxon>
        <taxon>Desulfuromonadia</taxon>
        <taxon>Desulfuromonadales</taxon>
        <taxon>Geopsychrobacteraceae</taxon>
        <taxon>Malonomonas</taxon>
    </lineage>
</organism>
<dbReference type="AlphaFoldDB" id="A0A1M6L7G4"/>
<accession>A0A1M6L7G4</accession>
<proteinExistence type="predicted"/>
<protein>
    <submittedName>
        <fullName evidence="3">PEP-CTERM protein-sorting domain-containing protein</fullName>
    </submittedName>
</protein>
<dbReference type="Proteomes" id="UP000184171">
    <property type="component" value="Unassembled WGS sequence"/>
</dbReference>
<feature type="signal peptide" evidence="1">
    <location>
        <begin position="1"/>
        <end position="20"/>
    </location>
</feature>
<feature type="chain" id="PRO_5012793738" evidence="1">
    <location>
        <begin position="21"/>
        <end position="251"/>
    </location>
</feature>
<name>A0A1M6L7G4_MALRU</name>
<dbReference type="EMBL" id="FQZT01000012">
    <property type="protein sequence ID" value="SHJ67153.1"/>
    <property type="molecule type" value="Genomic_DNA"/>
</dbReference>
<reference evidence="3 4" key="1">
    <citation type="submission" date="2016-11" db="EMBL/GenBank/DDBJ databases">
        <authorList>
            <person name="Jaros S."/>
            <person name="Januszkiewicz K."/>
            <person name="Wedrychowicz H."/>
        </authorList>
    </citation>
    <scope>NUCLEOTIDE SEQUENCE [LARGE SCALE GENOMIC DNA]</scope>
    <source>
        <strain evidence="3 4">DSM 5091</strain>
    </source>
</reference>
<dbReference type="Pfam" id="PF07589">
    <property type="entry name" value="PEP-CTERM"/>
    <property type="match status" value="1"/>
</dbReference>